<evidence type="ECO:0000256" key="7">
    <source>
        <dbReference type="ARBA" id="ARBA00023166"/>
    </source>
</evidence>
<dbReference type="AlphaFoldDB" id="A0A0G2H9J0"/>
<evidence type="ECO:0000256" key="1">
    <source>
        <dbReference type="ARBA" id="ARBA00001974"/>
    </source>
</evidence>
<keyword evidence="7" id="KW-1207">Sterol metabolism</keyword>
<comment type="caution">
    <text evidence="17">The sequence shown here is derived from an EMBL/GenBank/DDBJ whole genome shotgun (WGS) entry which is preliminary data.</text>
</comment>
<sequence length="921" mass="100639">MWVHAKKLLFLGAGSLGTTEILLRSKDHGLPLSRRVGQNLSSNGDILAFGYAMNDHINGIGCEKPNPKQPVGPTITGMIDCRKQTDSRDGFVIQEGAIPEALGPLFGAYAELFRQNLGGCLKVFPPLKLLQRLGGIILGPYFAKGAVAKTQTYLIMSHDSNQASLTIENDKPRLVFIGKSRADHVQSLKHLLAQSISAMGGIFVGSPFLNIFHHEVTVHPIGGAIFSRDNTSDTGAVNQFGKVFTGYGQEVHDGLLVVDASVIPSALGANPFATITALAERSVEHAAKEKDIHVDMGTANGILDLFGKPQHPVKHNNNTSQDSTLGLTCEGAAISFSEVMSGNIHIGDVHTTNDLRNYLLASQLAKRQCEEARLFMTIKTWSQQCGTQSGIVTGSFVCGSLQASPYLILRGRVDIFAHDKSGPDRNSLVYDFDMKGTDGNIIHFHGFKIIDSSVTLNPATFWKATTTLYVTLSNLDGSILGRGTLKISARLFIDQLKTLQSPEGGWLSKQSPVLQFIKYFIRQSAPSFFTPFAPLEYSVSPLRSFTGPKSYTTFQVTAIDGIMTTVASWKPRRILKTPAPTVLMIPGASVDHNIFAMPTIEYSVVDLFRDKGYQIYSITHRAGKISNGTANWTNYDARLDIKACLERILQMNGGQPIYVIAHCTGSMALAAGLLEGTIPASWIKGITASQVFMHPVFGQVNSIKANFPISIPGLYQALAGPWYSCLSTGRESFVQRALDQLLRFYPVGTASELCRSAACHRGSLVFGRMWNHSNFNAATHDSLDKYFGGTSIRAMNHVLAMGRANRVLKNPPEASLPQKLFNKLGLSNADHKSIEVVTDENLDRLKGIPIYLISGSENVVLTPQSTLKSYEVLRSKFCSGDYSRDVFDGRGHLDCWMSQRNKDDLWPAVLHHANRVMGSNK</sequence>
<feature type="domain" description="Glucose-methanol-choline oxidoreductase C-terminal" evidence="16">
    <location>
        <begin position="216"/>
        <end position="279"/>
    </location>
</feature>
<dbReference type="Gene3D" id="3.50.50.60">
    <property type="entry name" value="FAD/NAD(P)-binding domain"/>
    <property type="match status" value="2"/>
</dbReference>
<dbReference type="PANTHER" id="PTHR47470">
    <property type="entry name" value="CHOLESTEROL OXIDASE"/>
    <property type="match status" value="1"/>
</dbReference>
<dbReference type="GO" id="GO:0016995">
    <property type="term" value="F:cholesterol oxidase activity"/>
    <property type="evidence" value="ECO:0007669"/>
    <property type="project" value="UniProtKB-EC"/>
</dbReference>
<gene>
    <name evidence="17" type="ORF">UCRPC4_g01914</name>
</gene>
<dbReference type="Proteomes" id="UP000053317">
    <property type="component" value="Unassembled WGS sequence"/>
</dbReference>
<keyword evidence="6" id="KW-0443">Lipid metabolism</keyword>
<dbReference type="EC" id="1.1.3.6" evidence="12"/>
<evidence type="ECO:0000259" key="16">
    <source>
        <dbReference type="Pfam" id="PF05199"/>
    </source>
</evidence>
<evidence type="ECO:0000256" key="15">
    <source>
        <dbReference type="SAM" id="SignalP"/>
    </source>
</evidence>
<evidence type="ECO:0000256" key="2">
    <source>
        <dbReference type="ARBA" id="ARBA00022548"/>
    </source>
</evidence>
<evidence type="ECO:0000256" key="14">
    <source>
        <dbReference type="ARBA" id="ARBA00049778"/>
    </source>
</evidence>
<evidence type="ECO:0000256" key="8">
    <source>
        <dbReference type="ARBA" id="ARBA00023221"/>
    </source>
</evidence>
<evidence type="ECO:0000256" key="5">
    <source>
        <dbReference type="ARBA" id="ARBA00023002"/>
    </source>
</evidence>
<accession>A0A0G2H9J0</accession>
<evidence type="ECO:0000256" key="13">
    <source>
        <dbReference type="ARBA" id="ARBA00049744"/>
    </source>
</evidence>
<comment type="pathway">
    <text evidence="11">Steroid metabolism; cholesterol degradation.</text>
</comment>
<dbReference type="InterPro" id="IPR036188">
    <property type="entry name" value="FAD/NAD-bd_sf"/>
</dbReference>
<dbReference type="InterPro" id="IPR007867">
    <property type="entry name" value="GMC_OxRtase_C"/>
</dbReference>
<keyword evidence="18" id="KW-1185">Reference proteome</keyword>
<keyword evidence="4" id="KW-0274">FAD</keyword>
<keyword evidence="3" id="KW-0285">Flavoprotein</keyword>
<dbReference type="SUPFAM" id="SSF51905">
    <property type="entry name" value="FAD/NAD(P)-binding domain"/>
    <property type="match status" value="1"/>
</dbReference>
<dbReference type="Gene3D" id="3.40.50.1820">
    <property type="entry name" value="alpha/beta hydrolase"/>
    <property type="match status" value="1"/>
</dbReference>
<dbReference type="InterPro" id="IPR052542">
    <property type="entry name" value="Cholesterol_Oxidase"/>
</dbReference>
<dbReference type="InterPro" id="IPR029058">
    <property type="entry name" value="AB_hydrolase_fold"/>
</dbReference>
<evidence type="ECO:0000313" key="17">
    <source>
        <dbReference type="EMBL" id="KKY25275.1"/>
    </source>
</evidence>
<keyword evidence="15" id="KW-0732">Signal</keyword>
<evidence type="ECO:0000256" key="4">
    <source>
        <dbReference type="ARBA" id="ARBA00022827"/>
    </source>
</evidence>
<evidence type="ECO:0000256" key="9">
    <source>
        <dbReference type="ARBA" id="ARBA00023235"/>
    </source>
</evidence>
<keyword evidence="9" id="KW-0413">Isomerase</keyword>
<dbReference type="EC" id="5.3.3.1" evidence="10"/>
<evidence type="ECO:0000256" key="11">
    <source>
        <dbReference type="ARBA" id="ARBA00049645"/>
    </source>
</evidence>
<protein>
    <recommendedName>
        <fullName evidence="13">Cholesterol oxidase</fullName>
        <ecNumber evidence="12">1.1.3.6</ecNumber>
        <ecNumber evidence="10">5.3.3.1</ecNumber>
    </recommendedName>
    <alternativeName>
        <fullName evidence="14">Cholesterol isomerase</fullName>
    </alternativeName>
</protein>
<organism evidence="17 18">
    <name type="scientific">Phaeomoniella chlamydospora</name>
    <name type="common">Phaeoacremonium chlamydosporum</name>
    <dbReference type="NCBI Taxonomy" id="158046"/>
    <lineage>
        <taxon>Eukaryota</taxon>
        <taxon>Fungi</taxon>
        <taxon>Dikarya</taxon>
        <taxon>Ascomycota</taxon>
        <taxon>Pezizomycotina</taxon>
        <taxon>Eurotiomycetes</taxon>
        <taxon>Chaetothyriomycetidae</taxon>
        <taxon>Phaeomoniellales</taxon>
        <taxon>Phaeomoniellaceae</taxon>
        <taxon>Phaeomoniella</taxon>
    </lineage>
</organism>
<dbReference type="OrthoDB" id="9974421at2759"/>
<dbReference type="GO" id="GO:0008203">
    <property type="term" value="P:cholesterol metabolic process"/>
    <property type="evidence" value="ECO:0007669"/>
    <property type="project" value="UniProtKB-KW"/>
</dbReference>
<reference evidence="17 18" key="2">
    <citation type="submission" date="2015-05" db="EMBL/GenBank/DDBJ databases">
        <authorList>
            <person name="Morales-Cruz A."/>
            <person name="Amrine K.C."/>
            <person name="Cantu D."/>
        </authorList>
    </citation>
    <scope>NUCLEOTIDE SEQUENCE [LARGE SCALE GENOMIC DNA]</scope>
    <source>
        <strain evidence="17">UCRPC4</strain>
    </source>
</reference>
<dbReference type="GO" id="GO:0004769">
    <property type="term" value="F:steroid Delta-isomerase activity"/>
    <property type="evidence" value="ECO:0007669"/>
    <property type="project" value="UniProtKB-EC"/>
</dbReference>
<keyword evidence="5" id="KW-0560">Oxidoreductase</keyword>
<keyword evidence="2" id="KW-0153">Cholesterol metabolism</keyword>
<keyword evidence="8" id="KW-0753">Steroid metabolism</keyword>
<dbReference type="Pfam" id="PF05199">
    <property type="entry name" value="GMC_oxred_C"/>
    <property type="match status" value="1"/>
</dbReference>
<evidence type="ECO:0000256" key="6">
    <source>
        <dbReference type="ARBA" id="ARBA00023098"/>
    </source>
</evidence>
<reference evidence="17 18" key="1">
    <citation type="submission" date="2015-05" db="EMBL/GenBank/DDBJ databases">
        <title>Distinctive expansion of gene families associated with plant cell wall degradation and secondary metabolism in the genomes of grapevine trunk pathogens.</title>
        <authorList>
            <person name="Lawrence D.P."/>
            <person name="Travadon R."/>
            <person name="Rolshausen P.E."/>
            <person name="Baumgartner K."/>
        </authorList>
    </citation>
    <scope>NUCLEOTIDE SEQUENCE [LARGE SCALE GENOMIC DNA]</scope>
    <source>
        <strain evidence="17">UCRPC4</strain>
    </source>
</reference>
<evidence type="ECO:0000313" key="18">
    <source>
        <dbReference type="Proteomes" id="UP000053317"/>
    </source>
</evidence>
<evidence type="ECO:0000256" key="3">
    <source>
        <dbReference type="ARBA" id="ARBA00022630"/>
    </source>
</evidence>
<feature type="signal peptide" evidence="15">
    <location>
        <begin position="1"/>
        <end position="17"/>
    </location>
</feature>
<name>A0A0G2H9J0_PHACM</name>
<evidence type="ECO:0000256" key="12">
    <source>
        <dbReference type="ARBA" id="ARBA00049723"/>
    </source>
</evidence>
<dbReference type="PANTHER" id="PTHR47470:SF1">
    <property type="entry name" value="FAD-DEPENDENT OXIDOREDUCTASE 2 FAD BINDING DOMAIN-CONTAINING PROTEIN"/>
    <property type="match status" value="1"/>
</dbReference>
<feature type="chain" id="PRO_5002544771" description="Cholesterol oxidase" evidence="15">
    <location>
        <begin position="18"/>
        <end position="921"/>
    </location>
</feature>
<comment type="cofactor">
    <cofactor evidence="1">
        <name>FAD</name>
        <dbReference type="ChEBI" id="CHEBI:57692"/>
    </cofactor>
</comment>
<dbReference type="EMBL" id="LCWF01000045">
    <property type="protein sequence ID" value="KKY25275.1"/>
    <property type="molecule type" value="Genomic_DNA"/>
</dbReference>
<proteinExistence type="predicted"/>
<evidence type="ECO:0000256" key="10">
    <source>
        <dbReference type="ARBA" id="ARBA00038856"/>
    </source>
</evidence>
<dbReference type="SUPFAM" id="SSF53474">
    <property type="entry name" value="alpha/beta-Hydrolases"/>
    <property type="match status" value="1"/>
</dbReference>